<evidence type="ECO:0000256" key="2">
    <source>
        <dbReference type="ARBA" id="ARBA00023002"/>
    </source>
</evidence>
<dbReference type="Gene3D" id="1.20.1090.10">
    <property type="entry name" value="Dehydroquinate synthase-like - alpha domain"/>
    <property type="match status" value="1"/>
</dbReference>
<organism evidence="6 7">
    <name type="scientific">Cupriavidus nantongensis</name>
    <dbReference type="NCBI Taxonomy" id="1796606"/>
    <lineage>
        <taxon>Bacteria</taxon>
        <taxon>Pseudomonadati</taxon>
        <taxon>Pseudomonadota</taxon>
        <taxon>Betaproteobacteria</taxon>
        <taxon>Burkholderiales</taxon>
        <taxon>Burkholderiaceae</taxon>
        <taxon>Cupriavidus</taxon>
    </lineage>
</organism>
<dbReference type="InterPro" id="IPR039697">
    <property type="entry name" value="Alcohol_dehydrogenase_Fe"/>
</dbReference>
<keyword evidence="2" id="KW-0560">Oxidoreductase</keyword>
<evidence type="ECO:0000256" key="1">
    <source>
        <dbReference type="ARBA" id="ARBA00007358"/>
    </source>
</evidence>
<dbReference type="GO" id="GO:0004022">
    <property type="term" value="F:alcohol dehydrogenase (NAD+) activity"/>
    <property type="evidence" value="ECO:0007669"/>
    <property type="project" value="TreeGrafter"/>
</dbReference>
<dbReference type="InterPro" id="IPR056798">
    <property type="entry name" value="ADH_Fe_C"/>
</dbReference>
<dbReference type="PANTHER" id="PTHR11496">
    <property type="entry name" value="ALCOHOL DEHYDROGENASE"/>
    <property type="match status" value="1"/>
</dbReference>
<dbReference type="Pfam" id="PF00465">
    <property type="entry name" value="Fe-ADH"/>
    <property type="match status" value="1"/>
</dbReference>
<dbReference type="AlphaFoldDB" id="A0A142JFL7"/>
<feature type="domain" description="Alcohol dehydrogenase iron-type/glycerol dehydrogenase GldA" evidence="4">
    <location>
        <begin position="11"/>
        <end position="153"/>
    </location>
</feature>
<dbReference type="EMBL" id="CP014844">
    <property type="protein sequence ID" value="AMR76879.1"/>
    <property type="molecule type" value="Genomic_DNA"/>
</dbReference>
<evidence type="ECO:0000256" key="3">
    <source>
        <dbReference type="ARBA" id="ARBA00023027"/>
    </source>
</evidence>
<dbReference type="CDD" id="cd08177">
    <property type="entry name" value="MAR"/>
    <property type="match status" value="1"/>
</dbReference>
<dbReference type="InterPro" id="IPR034786">
    <property type="entry name" value="MAR"/>
</dbReference>
<evidence type="ECO:0000259" key="4">
    <source>
        <dbReference type="Pfam" id="PF00465"/>
    </source>
</evidence>
<sequence length="352" mass="37024">MQPFIHETRQSRIVFGNGMRAHLLREVEQLGLRRVLVLTSPEQVALGRQMAELIGERSAGVYSHAVMHVPVDVVKNAVEAVRRAGADGCVAAGGGSTMGLAKAIALEAGLPFIAVPTTYAGSEMTPLYAITEGGLKHTGRDWRVAPRTVIYDPELTLSLPPGLAMTSGMNAIAHAAEGLYAGDGNPVYALMAEEGIRALAGALRCLKRDACHAEARGDALYGAWLCGMVLGNLQMGIHHKLCHTLGGSFNLPHAEVHTVVLPYAMAYNAAAAPQAMVRIARALGSASAPEGLRELGAALGVPRSLREIGMPAHGLDHAADLVVAAPYPNPRPLERAAVRDLLQRAYDGAAPA</sequence>
<dbReference type="GO" id="GO:0046872">
    <property type="term" value="F:metal ion binding"/>
    <property type="evidence" value="ECO:0007669"/>
    <property type="project" value="InterPro"/>
</dbReference>
<feature type="domain" description="Fe-containing alcohol dehydrogenase-like C-terminal" evidence="5">
    <location>
        <begin position="166"/>
        <end position="346"/>
    </location>
</feature>
<keyword evidence="7" id="KW-1185">Reference proteome</keyword>
<dbReference type="Gene3D" id="3.40.50.1970">
    <property type="match status" value="1"/>
</dbReference>
<dbReference type="Pfam" id="PF25137">
    <property type="entry name" value="ADH_Fe_C"/>
    <property type="match status" value="1"/>
</dbReference>
<evidence type="ECO:0000259" key="5">
    <source>
        <dbReference type="Pfam" id="PF25137"/>
    </source>
</evidence>
<dbReference type="KEGG" id="cnan:A2G96_03485"/>
<protein>
    <submittedName>
        <fullName evidence="6">Maleylacetate reductase</fullName>
    </submittedName>
</protein>
<comment type="similarity">
    <text evidence="1">Belongs to the iron-containing alcohol dehydrogenase family.</text>
</comment>
<dbReference type="InterPro" id="IPR001670">
    <property type="entry name" value="ADH_Fe/GldA"/>
</dbReference>
<dbReference type="STRING" id="1796606.A2G96_03485"/>
<reference evidence="6 7" key="1">
    <citation type="submission" date="2016-03" db="EMBL/GenBank/DDBJ databases">
        <title>Complete genome sequence of a novel chlorpyrifos degrading bacterium, Cupriavidus nantongensis sp. X1.</title>
        <authorList>
            <person name="Fang L."/>
        </authorList>
    </citation>
    <scope>NUCLEOTIDE SEQUENCE [LARGE SCALE GENOMIC DNA]</scope>
    <source>
        <strain evidence="6 7">X1</strain>
    </source>
</reference>
<dbReference type="RefSeq" id="WP_062796798.1">
    <property type="nucleotide sequence ID" value="NZ_CP014844.1"/>
</dbReference>
<dbReference type="GO" id="GO:0018506">
    <property type="term" value="F:maleylacetate reductase activity"/>
    <property type="evidence" value="ECO:0007669"/>
    <property type="project" value="InterPro"/>
</dbReference>
<dbReference type="Proteomes" id="UP000075238">
    <property type="component" value="Chromosome 1"/>
</dbReference>
<keyword evidence="3" id="KW-0520">NAD</keyword>
<dbReference type="SUPFAM" id="SSF56796">
    <property type="entry name" value="Dehydroquinate synthase-like"/>
    <property type="match status" value="1"/>
</dbReference>
<evidence type="ECO:0000313" key="6">
    <source>
        <dbReference type="EMBL" id="AMR76879.1"/>
    </source>
</evidence>
<gene>
    <name evidence="6" type="ORF">A2G96_03485</name>
</gene>
<name>A0A142JFL7_9BURK</name>
<dbReference type="OrthoDB" id="3812122at2"/>
<evidence type="ECO:0000313" key="7">
    <source>
        <dbReference type="Proteomes" id="UP000075238"/>
    </source>
</evidence>
<accession>A0A142JFL7</accession>
<dbReference type="PANTHER" id="PTHR11496:SF102">
    <property type="entry name" value="ALCOHOL DEHYDROGENASE 4"/>
    <property type="match status" value="1"/>
</dbReference>
<proteinExistence type="inferred from homology"/>